<dbReference type="CDD" id="cd18280">
    <property type="entry name" value="BTB_POZ_BPM_plant"/>
    <property type="match status" value="1"/>
</dbReference>
<dbReference type="OrthoDB" id="664503at2759"/>
<keyword evidence="6" id="KW-1185">Reference proteome</keyword>
<dbReference type="SMART" id="SM00225">
    <property type="entry name" value="BTB"/>
    <property type="match status" value="1"/>
</dbReference>
<dbReference type="InterPro" id="IPR002083">
    <property type="entry name" value="MATH/TRAF_dom"/>
</dbReference>
<dbReference type="STRING" id="4540.A0A3L6QDM4"/>
<comment type="caution">
    <text evidence="5">The sequence shown here is derived from an EMBL/GenBank/DDBJ whole genome shotgun (WGS) entry which is preliminary data.</text>
</comment>
<protein>
    <submittedName>
        <fullName evidence="5">BTB/POZ and MATH domain-containing protein 3-like</fullName>
    </submittedName>
</protein>
<dbReference type="InterPro" id="IPR011333">
    <property type="entry name" value="SKP1/BTB/POZ_sf"/>
</dbReference>
<dbReference type="Gene3D" id="1.25.40.420">
    <property type="match status" value="1"/>
</dbReference>
<dbReference type="SUPFAM" id="SSF54695">
    <property type="entry name" value="POZ domain"/>
    <property type="match status" value="1"/>
</dbReference>
<evidence type="ECO:0000259" key="4">
    <source>
        <dbReference type="PROSITE" id="PS50144"/>
    </source>
</evidence>
<dbReference type="GO" id="GO:0016567">
    <property type="term" value="P:protein ubiquitination"/>
    <property type="evidence" value="ECO:0007669"/>
    <property type="project" value="InterPro"/>
</dbReference>
<dbReference type="PANTHER" id="PTHR26379">
    <property type="entry name" value="BTB/POZ AND MATH DOMAIN-CONTAINING PROTEIN 1"/>
    <property type="match status" value="1"/>
</dbReference>
<dbReference type="EMBL" id="PQIB02000013">
    <property type="protein sequence ID" value="RLM75696.1"/>
    <property type="molecule type" value="Genomic_DNA"/>
</dbReference>
<dbReference type="InterPro" id="IPR008974">
    <property type="entry name" value="TRAF-like"/>
</dbReference>
<evidence type="ECO:0000256" key="1">
    <source>
        <dbReference type="ARBA" id="ARBA00004906"/>
    </source>
</evidence>
<gene>
    <name evidence="5" type="ORF">C2845_PM15G00200</name>
</gene>
<dbReference type="PROSITE" id="PS50144">
    <property type="entry name" value="MATH"/>
    <property type="match status" value="1"/>
</dbReference>
<dbReference type="Gene3D" id="2.60.210.10">
    <property type="entry name" value="Apoptosis, Tumor Necrosis Factor Receptor Associated Protein 2, Chain A"/>
    <property type="match status" value="1"/>
</dbReference>
<accession>A0A3L6QDM4</accession>
<dbReference type="PROSITE" id="PS50097">
    <property type="entry name" value="BTB"/>
    <property type="match status" value="1"/>
</dbReference>
<comment type="pathway">
    <text evidence="1">Protein modification; protein ubiquitination.</text>
</comment>
<dbReference type="Pfam" id="PF24570">
    <property type="entry name" value="BACK_BPM_SPOP"/>
    <property type="match status" value="1"/>
</dbReference>
<reference evidence="6" key="1">
    <citation type="journal article" date="2019" name="Nat. Commun.">
        <title>The genome of broomcorn millet.</title>
        <authorList>
            <person name="Zou C."/>
            <person name="Miki D."/>
            <person name="Li D."/>
            <person name="Tang Q."/>
            <person name="Xiao L."/>
            <person name="Rajput S."/>
            <person name="Deng P."/>
            <person name="Jia W."/>
            <person name="Huang R."/>
            <person name="Zhang M."/>
            <person name="Sun Y."/>
            <person name="Hu J."/>
            <person name="Fu X."/>
            <person name="Schnable P.S."/>
            <person name="Li F."/>
            <person name="Zhang H."/>
            <person name="Feng B."/>
            <person name="Zhu X."/>
            <person name="Liu R."/>
            <person name="Schnable J.C."/>
            <person name="Zhu J.-K."/>
            <person name="Zhang H."/>
        </authorList>
    </citation>
    <scope>NUCLEOTIDE SEQUENCE [LARGE SCALE GENOMIC DNA]</scope>
</reference>
<evidence type="ECO:0000313" key="5">
    <source>
        <dbReference type="EMBL" id="RLM75696.1"/>
    </source>
</evidence>
<dbReference type="AlphaFoldDB" id="A0A3L6QDM4"/>
<evidence type="ECO:0000313" key="6">
    <source>
        <dbReference type="Proteomes" id="UP000275267"/>
    </source>
</evidence>
<dbReference type="Pfam" id="PF22486">
    <property type="entry name" value="MATH_2"/>
    <property type="match status" value="1"/>
</dbReference>
<organism evidence="5 6">
    <name type="scientific">Panicum miliaceum</name>
    <name type="common">Proso millet</name>
    <name type="synonym">Broomcorn millet</name>
    <dbReference type="NCBI Taxonomy" id="4540"/>
    <lineage>
        <taxon>Eukaryota</taxon>
        <taxon>Viridiplantae</taxon>
        <taxon>Streptophyta</taxon>
        <taxon>Embryophyta</taxon>
        <taxon>Tracheophyta</taxon>
        <taxon>Spermatophyta</taxon>
        <taxon>Magnoliopsida</taxon>
        <taxon>Liliopsida</taxon>
        <taxon>Poales</taxon>
        <taxon>Poaceae</taxon>
        <taxon>PACMAD clade</taxon>
        <taxon>Panicoideae</taxon>
        <taxon>Panicodae</taxon>
        <taxon>Paniceae</taxon>
        <taxon>Panicinae</taxon>
        <taxon>Panicum</taxon>
        <taxon>Panicum sect. Panicum</taxon>
    </lineage>
</organism>
<feature type="domain" description="MATH" evidence="4">
    <location>
        <begin position="17"/>
        <end position="153"/>
    </location>
</feature>
<dbReference type="InterPro" id="IPR056423">
    <property type="entry name" value="BACK_BPM_SPOP"/>
</dbReference>
<dbReference type="PANTHER" id="PTHR26379:SF448">
    <property type="entry name" value="OS10G0423400 PROTEIN"/>
    <property type="match status" value="1"/>
</dbReference>
<dbReference type="InterPro" id="IPR000210">
    <property type="entry name" value="BTB/POZ_dom"/>
</dbReference>
<dbReference type="Proteomes" id="UP000275267">
    <property type="component" value="Unassembled WGS sequence"/>
</dbReference>
<evidence type="ECO:0000259" key="3">
    <source>
        <dbReference type="PROSITE" id="PS50097"/>
    </source>
</evidence>
<dbReference type="SUPFAM" id="SSF49599">
    <property type="entry name" value="TRAF domain-like"/>
    <property type="match status" value="1"/>
</dbReference>
<dbReference type="CDD" id="cd00121">
    <property type="entry name" value="MATH"/>
    <property type="match status" value="1"/>
</dbReference>
<evidence type="ECO:0000256" key="2">
    <source>
        <dbReference type="ARBA" id="ARBA00010846"/>
    </source>
</evidence>
<comment type="similarity">
    <text evidence="2">Belongs to the Tdpoz family.</text>
</comment>
<dbReference type="Gene3D" id="3.30.710.10">
    <property type="entry name" value="Potassium Channel Kv1.1, Chain A"/>
    <property type="match status" value="1"/>
</dbReference>
<proteinExistence type="inferred from homology"/>
<dbReference type="Pfam" id="PF00651">
    <property type="entry name" value="BTB"/>
    <property type="match status" value="1"/>
</dbReference>
<dbReference type="InterPro" id="IPR045005">
    <property type="entry name" value="BPM1-6"/>
</dbReference>
<name>A0A3L6QDM4_PANMI</name>
<feature type="domain" description="BTB" evidence="3">
    <location>
        <begin position="195"/>
        <end position="265"/>
    </location>
</feature>
<sequence>MASEPRSASAIVGASVTGHHVLHVESYSPTKEELPTGKFISSCPFRVGGRSWSMLYYPNGHDSGHADSIVVFLQLDASDASDDPPAAAPVRARARFSLLDQDSKLVPSHTGTTGLTEFSLPGRSLIGFALIRRDLLEKSQHLRDDCFKISCDVIIHRELRTEDRNSSPRAPPLVAVPPPDLNRHLGDLLAAEHDADVTFQVAGETFRAHRCILAARSSVFKAQLLGAMREGTSSREAPVRVADMDPRVFRALLAFLYTDALPDDLPGQGEEEEAAAAMAQHLLVAADRYDLKRLKLICEEKLCKHIDTGSVATILALAEQHNCCGLKKACFRFISSPSTLNDALATDGFQHLARSCPSLLQELLSNTCTLKQTSYWYRVSTVFINQLYHVKEPVCSAIAETPVVVALVERLLWWS</sequence>